<dbReference type="InterPro" id="IPR003593">
    <property type="entry name" value="AAA+_ATPase"/>
</dbReference>
<evidence type="ECO:0000256" key="8">
    <source>
        <dbReference type="SAM" id="Phobius"/>
    </source>
</evidence>
<evidence type="ECO:0000256" key="3">
    <source>
        <dbReference type="ARBA" id="ARBA00022692"/>
    </source>
</evidence>
<keyword evidence="12" id="KW-1185">Reference proteome</keyword>
<name>A0ABQ5UR13_9HYPH</name>
<feature type="transmembrane region" description="Helical" evidence="8">
    <location>
        <begin position="81"/>
        <end position="114"/>
    </location>
</feature>
<dbReference type="InterPro" id="IPR017871">
    <property type="entry name" value="ABC_transporter-like_CS"/>
</dbReference>
<keyword evidence="3 8" id="KW-0812">Transmembrane</keyword>
<dbReference type="SUPFAM" id="SSF52540">
    <property type="entry name" value="P-loop containing nucleoside triphosphate hydrolases"/>
    <property type="match status" value="1"/>
</dbReference>
<evidence type="ECO:0000256" key="5">
    <source>
        <dbReference type="ARBA" id="ARBA00022840"/>
    </source>
</evidence>
<gene>
    <name evidence="11" type="ORF">GCM10007879_14640</name>
</gene>
<comment type="similarity">
    <text evidence="2">Belongs to the ABC transporter superfamily.</text>
</comment>
<dbReference type="Gene3D" id="1.20.1560.10">
    <property type="entry name" value="ABC transporter type 1, transmembrane domain"/>
    <property type="match status" value="1"/>
</dbReference>
<dbReference type="Proteomes" id="UP001161405">
    <property type="component" value="Unassembled WGS sequence"/>
</dbReference>
<dbReference type="PROSITE" id="PS50893">
    <property type="entry name" value="ABC_TRANSPORTER_2"/>
    <property type="match status" value="1"/>
</dbReference>
<evidence type="ECO:0000256" key="2">
    <source>
        <dbReference type="ARBA" id="ARBA00005417"/>
    </source>
</evidence>
<dbReference type="SMART" id="SM00382">
    <property type="entry name" value="AAA"/>
    <property type="match status" value="1"/>
</dbReference>
<dbReference type="InterPro" id="IPR003439">
    <property type="entry name" value="ABC_transporter-like_ATP-bd"/>
</dbReference>
<dbReference type="Pfam" id="PF00005">
    <property type="entry name" value="ABC_tran"/>
    <property type="match status" value="1"/>
</dbReference>
<keyword evidence="5" id="KW-0067">ATP-binding</keyword>
<reference evidence="11" key="1">
    <citation type="journal article" date="2014" name="Int. J. Syst. Evol. Microbiol.">
        <title>Complete genome of a new Firmicutes species belonging to the dominant human colonic microbiota ('Ruminococcus bicirculans') reveals two chromosomes and a selective capacity to utilize plant glucans.</title>
        <authorList>
            <consortium name="NISC Comparative Sequencing Program"/>
            <person name="Wegmann U."/>
            <person name="Louis P."/>
            <person name="Goesmann A."/>
            <person name="Henrissat B."/>
            <person name="Duncan S.H."/>
            <person name="Flint H.J."/>
        </authorList>
    </citation>
    <scope>NUCLEOTIDE SEQUENCE</scope>
    <source>
        <strain evidence="11">NBRC 107169</strain>
    </source>
</reference>
<evidence type="ECO:0000256" key="4">
    <source>
        <dbReference type="ARBA" id="ARBA00022741"/>
    </source>
</evidence>
<feature type="domain" description="ABC transporter" evidence="9">
    <location>
        <begin position="271"/>
        <end position="506"/>
    </location>
</feature>
<keyword evidence="6 8" id="KW-1133">Transmembrane helix</keyword>
<dbReference type="Pfam" id="PF00664">
    <property type="entry name" value="ABC_membrane"/>
    <property type="match status" value="1"/>
</dbReference>
<evidence type="ECO:0000256" key="6">
    <source>
        <dbReference type="ARBA" id="ARBA00022989"/>
    </source>
</evidence>
<dbReference type="Gene3D" id="3.40.50.300">
    <property type="entry name" value="P-loop containing nucleotide triphosphate hydrolases"/>
    <property type="match status" value="1"/>
</dbReference>
<dbReference type="InterPro" id="IPR039421">
    <property type="entry name" value="Type_1_exporter"/>
</dbReference>
<organism evidence="11 12">
    <name type="scientific">Maritalea porphyrae</name>
    <dbReference type="NCBI Taxonomy" id="880732"/>
    <lineage>
        <taxon>Bacteria</taxon>
        <taxon>Pseudomonadati</taxon>
        <taxon>Pseudomonadota</taxon>
        <taxon>Alphaproteobacteria</taxon>
        <taxon>Hyphomicrobiales</taxon>
        <taxon>Devosiaceae</taxon>
        <taxon>Maritalea</taxon>
    </lineage>
</organism>
<keyword evidence="4" id="KW-0547">Nucleotide-binding</keyword>
<dbReference type="PANTHER" id="PTHR24221:SF248">
    <property type="entry name" value="ABC TRANSPORTER TRANSMEMBRANE REGION"/>
    <property type="match status" value="1"/>
</dbReference>
<dbReference type="NCBIfam" id="TIGR01842">
    <property type="entry name" value="type_I_sec_PrtD"/>
    <property type="match status" value="1"/>
</dbReference>
<evidence type="ECO:0000256" key="1">
    <source>
        <dbReference type="ARBA" id="ARBA00004651"/>
    </source>
</evidence>
<dbReference type="InterPro" id="IPR036640">
    <property type="entry name" value="ABC1_TM_sf"/>
</dbReference>
<sequence>MISLIALAMLMVYGIMEFVRSRMLVRAGLQFDDVLTNTIFPRVVKARLANPNGGAEYILSDIDKVREFLTGQGILTFFDALWVPLFLVICYLFHPWLGAIAAGGAIVIFVLAFLNDFTTKKQLQEANNAVQSANQFAGAVLQNAEVIKSMGMEKPLGERWQDRHATMLTAQAGASDKAGAVMAFSKFIRMALQSAILGMGAYLALQQQVSPGVMIAASIMMGRALSPVEQSVAQWKQFVAARQASQRMKRLFDSVPADLERTELPKPVGEISVEQFTTLVPGTRTPLLKGINFQVPAGQTLAVVGPSGSGKSTLLRSLVGVQPAANGTIRIDGAELSQWNAEQLGQHLGYLPQDVKLFAGTIAENISRFRDADSDDVVRAAKMAGVHEMILHLKDGYETQIGDNGHQLSGGQRQRVGLARALFGLPQIVILDEPNSNLDNDGEAALTDAIRSLKEIGITVIVATHKTNLLAVCDKVLVMQDGAVRALTTPRELLKPAESVAPKNPAKAAAAPVVNNVVNVQ</sequence>
<reference evidence="11" key="2">
    <citation type="submission" date="2023-01" db="EMBL/GenBank/DDBJ databases">
        <title>Draft genome sequence of Maritalea porphyrae strain NBRC 107169.</title>
        <authorList>
            <person name="Sun Q."/>
            <person name="Mori K."/>
        </authorList>
    </citation>
    <scope>NUCLEOTIDE SEQUENCE</scope>
    <source>
        <strain evidence="11">NBRC 107169</strain>
    </source>
</reference>
<evidence type="ECO:0000256" key="7">
    <source>
        <dbReference type="ARBA" id="ARBA00023136"/>
    </source>
</evidence>
<feature type="domain" description="ABC transmembrane type-1" evidence="10">
    <location>
        <begin position="1"/>
        <end position="240"/>
    </location>
</feature>
<dbReference type="PROSITE" id="PS00211">
    <property type="entry name" value="ABC_TRANSPORTER_1"/>
    <property type="match status" value="1"/>
</dbReference>
<comment type="subcellular location">
    <subcellularLocation>
        <location evidence="1">Cell membrane</location>
        <topology evidence="1">Multi-pass membrane protein</topology>
    </subcellularLocation>
</comment>
<dbReference type="CDD" id="cd03246">
    <property type="entry name" value="ABCC_Protease_Secretion"/>
    <property type="match status" value="1"/>
</dbReference>
<dbReference type="PROSITE" id="PS50929">
    <property type="entry name" value="ABC_TM1F"/>
    <property type="match status" value="1"/>
</dbReference>
<evidence type="ECO:0000259" key="10">
    <source>
        <dbReference type="PROSITE" id="PS50929"/>
    </source>
</evidence>
<proteinExistence type="inferred from homology"/>
<protein>
    <submittedName>
        <fullName evidence="11">Peptidase</fullName>
    </submittedName>
</protein>
<dbReference type="SUPFAM" id="SSF90123">
    <property type="entry name" value="ABC transporter transmembrane region"/>
    <property type="match status" value="1"/>
</dbReference>
<dbReference type="EMBL" id="BSNI01000002">
    <property type="protein sequence ID" value="GLQ17215.1"/>
    <property type="molecule type" value="Genomic_DNA"/>
</dbReference>
<dbReference type="InterPro" id="IPR027417">
    <property type="entry name" value="P-loop_NTPase"/>
</dbReference>
<keyword evidence="7 8" id="KW-0472">Membrane</keyword>
<evidence type="ECO:0000259" key="9">
    <source>
        <dbReference type="PROSITE" id="PS50893"/>
    </source>
</evidence>
<comment type="caution">
    <text evidence="11">The sequence shown here is derived from an EMBL/GenBank/DDBJ whole genome shotgun (WGS) entry which is preliminary data.</text>
</comment>
<evidence type="ECO:0000313" key="11">
    <source>
        <dbReference type="EMBL" id="GLQ17215.1"/>
    </source>
</evidence>
<dbReference type="InterPro" id="IPR011527">
    <property type="entry name" value="ABC1_TM_dom"/>
</dbReference>
<dbReference type="InterPro" id="IPR010128">
    <property type="entry name" value="ATPase_T1SS_PrtD-like"/>
</dbReference>
<evidence type="ECO:0000313" key="12">
    <source>
        <dbReference type="Proteomes" id="UP001161405"/>
    </source>
</evidence>
<dbReference type="PANTHER" id="PTHR24221">
    <property type="entry name" value="ATP-BINDING CASSETTE SUB-FAMILY B"/>
    <property type="match status" value="1"/>
</dbReference>
<accession>A0ABQ5UR13</accession>